<evidence type="ECO:0000313" key="2">
    <source>
        <dbReference type="Proteomes" id="UP001202180"/>
    </source>
</evidence>
<keyword evidence="2" id="KW-1185">Reference proteome</keyword>
<reference evidence="1 2" key="1">
    <citation type="submission" date="2022-04" db="EMBL/GenBank/DDBJ databases">
        <title>Spirosoma sp. strain RP8 genome sequencing and assembly.</title>
        <authorList>
            <person name="Jung Y."/>
        </authorList>
    </citation>
    <scope>NUCLEOTIDE SEQUENCE [LARGE SCALE GENOMIC DNA]</scope>
    <source>
        <strain evidence="1 2">RP8</strain>
    </source>
</reference>
<name>A0ABT0HF02_9BACT</name>
<dbReference type="Proteomes" id="UP001202180">
    <property type="component" value="Unassembled WGS sequence"/>
</dbReference>
<evidence type="ECO:0008006" key="3">
    <source>
        <dbReference type="Google" id="ProtNLM"/>
    </source>
</evidence>
<sequence length="154" mass="17647">MNGYQLTKAFYDEVESNEAMQIACKAHHLSLYTWICELRNRSGREILDLPVDYTMRMAFIGSQHTLANAIEDLVKWGLIEVLMKTKGQGTKVRIAFAFLQKHCKSDANEEGAFAEMQLQKCNCISAKAMQMKCKQLKLIKLKKLYIYIGGVKKF</sequence>
<gene>
    <name evidence="1" type="ORF">M0L20_02655</name>
</gene>
<comment type="caution">
    <text evidence="1">The sequence shown here is derived from an EMBL/GenBank/DDBJ whole genome shotgun (WGS) entry which is preliminary data.</text>
</comment>
<dbReference type="EMBL" id="JALPRF010000001">
    <property type="protein sequence ID" value="MCK8490734.1"/>
    <property type="molecule type" value="Genomic_DNA"/>
</dbReference>
<proteinExistence type="predicted"/>
<dbReference type="RefSeq" id="WP_248475527.1">
    <property type="nucleotide sequence ID" value="NZ_JALPRF010000001.1"/>
</dbReference>
<evidence type="ECO:0000313" key="1">
    <source>
        <dbReference type="EMBL" id="MCK8490734.1"/>
    </source>
</evidence>
<protein>
    <recommendedName>
        <fullName evidence="3">Winged helix-turn-helix transcriptional regulator</fullName>
    </recommendedName>
</protein>
<accession>A0ABT0HF02</accession>
<organism evidence="1 2">
    <name type="scientific">Spirosoma liriopis</name>
    <dbReference type="NCBI Taxonomy" id="2937440"/>
    <lineage>
        <taxon>Bacteria</taxon>
        <taxon>Pseudomonadati</taxon>
        <taxon>Bacteroidota</taxon>
        <taxon>Cytophagia</taxon>
        <taxon>Cytophagales</taxon>
        <taxon>Cytophagaceae</taxon>
        <taxon>Spirosoma</taxon>
    </lineage>
</organism>